<proteinExistence type="predicted"/>
<protein>
    <submittedName>
        <fullName evidence="1">Uncharacterized protein</fullName>
    </submittedName>
</protein>
<evidence type="ECO:0000313" key="1">
    <source>
        <dbReference type="EMBL" id="VYU16060.1"/>
    </source>
</evidence>
<sequence>MPAGLRNTQVKSYSACRSAFSSFWLTTFVTPSACMDTPNSISAISMVRR</sequence>
<dbReference type="EMBL" id="CACRTT010000015">
    <property type="protein sequence ID" value="VYU16060.1"/>
    <property type="molecule type" value="Genomic_DNA"/>
</dbReference>
<accession>A0A6N3CH48</accession>
<name>A0A6N3CH48_EGGLN</name>
<dbReference type="AlphaFoldDB" id="A0A6N3CH48"/>
<gene>
    <name evidence="1" type="ORF">ELLFYP107_02403</name>
</gene>
<organism evidence="1">
    <name type="scientific">Eggerthella lenta</name>
    <name type="common">Eubacterium lentum</name>
    <dbReference type="NCBI Taxonomy" id="84112"/>
    <lineage>
        <taxon>Bacteria</taxon>
        <taxon>Bacillati</taxon>
        <taxon>Actinomycetota</taxon>
        <taxon>Coriobacteriia</taxon>
        <taxon>Eggerthellales</taxon>
        <taxon>Eggerthellaceae</taxon>
        <taxon>Eggerthella</taxon>
    </lineage>
</organism>
<reference evidence="1" key="1">
    <citation type="submission" date="2019-11" db="EMBL/GenBank/DDBJ databases">
        <authorList>
            <person name="Feng L."/>
        </authorList>
    </citation>
    <scope>NUCLEOTIDE SEQUENCE</scope>
    <source>
        <strain evidence="1">ElentaLFYP107</strain>
    </source>
</reference>